<keyword evidence="1" id="KW-0732">Signal</keyword>
<dbReference type="OrthoDB" id="6265423at2"/>
<sequence length="172" mass="17595">MKLSAALTLLFTTLLLNAPVNAGWFDDLTKKEETQTQTTQTENNDLVGSVMSQLGLNQGQAEGGLGSLLTLAKSTLGSDSFGPIASAIPGIDTLLGAAPALDTDSGMSGLLSKTGDLGSSLQGGAQVYDSFEKLGISKELAKPMVDIVKGYLDANAGEGTTDLLMQGLGSIL</sequence>
<evidence type="ECO:0000256" key="1">
    <source>
        <dbReference type="SAM" id="SignalP"/>
    </source>
</evidence>
<protein>
    <recommendedName>
        <fullName evidence="4">DUF2780 domain-containing protein</fullName>
    </recommendedName>
</protein>
<dbReference type="InterPro" id="IPR021302">
    <property type="entry name" value="DUF2780_VcgC/VcgE"/>
</dbReference>
<evidence type="ECO:0000313" key="2">
    <source>
        <dbReference type="EMBL" id="OEG74815.1"/>
    </source>
</evidence>
<organism evidence="2 3">
    <name type="scientific">Shewanella colwelliana</name>
    <name type="common">Alteromonas colwelliana</name>
    <dbReference type="NCBI Taxonomy" id="23"/>
    <lineage>
        <taxon>Bacteria</taxon>
        <taxon>Pseudomonadati</taxon>
        <taxon>Pseudomonadota</taxon>
        <taxon>Gammaproteobacteria</taxon>
        <taxon>Alteromonadales</taxon>
        <taxon>Shewanellaceae</taxon>
        <taxon>Shewanella</taxon>
    </lineage>
</organism>
<gene>
    <name evidence="2" type="ORF">BEL05_01815</name>
</gene>
<evidence type="ECO:0000313" key="3">
    <source>
        <dbReference type="Proteomes" id="UP000095230"/>
    </source>
</evidence>
<dbReference type="AlphaFoldDB" id="A0A1E5IWB2"/>
<dbReference type="Pfam" id="PF11075">
    <property type="entry name" value="DUF2780"/>
    <property type="match status" value="1"/>
</dbReference>
<comment type="caution">
    <text evidence="2">The sequence shown here is derived from an EMBL/GenBank/DDBJ whole genome shotgun (WGS) entry which is preliminary data.</text>
</comment>
<dbReference type="Proteomes" id="UP000095230">
    <property type="component" value="Unassembled WGS sequence"/>
</dbReference>
<dbReference type="RefSeq" id="WP_069670610.1">
    <property type="nucleotide sequence ID" value="NZ_MCBT01000015.1"/>
</dbReference>
<dbReference type="STRING" id="23.BEL05_01815"/>
<reference evidence="2 3" key="1">
    <citation type="submission" date="2016-07" db="EMBL/GenBank/DDBJ databases">
        <title>Whole-genome of two Shewanella species isolated from a digestive organ of sea cucumber Apostichopus japonicus Selenka 1867.</title>
        <authorList>
            <person name="Hong H.-H."/>
            <person name="Choi H."/>
            <person name="Cheon S."/>
            <person name="Oh J.-S."/>
            <person name="Lee H.-G."/>
            <person name="Park C."/>
        </authorList>
    </citation>
    <scope>NUCLEOTIDE SEQUENCE [LARGE SCALE GENOMIC DNA]</scope>
    <source>
        <strain evidence="2 3">CSB03KR</strain>
    </source>
</reference>
<dbReference type="EMBL" id="MCBT01000015">
    <property type="protein sequence ID" value="OEG74815.1"/>
    <property type="molecule type" value="Genomic_DNA"/>
</dbReference>
<feature type="signal peptide" evidence="1">
    <location>
        <begin position="1"/>
        <end position="22"/>
    </location>
</feature>
<feature type="chain" id="PRO_5009179266" description="DUF2780 domain-containing protein" evidence="1">
    <location>
        <begin position="23"/>
        <end position="172"/>
    </location>
</feature>
<proteinExistence type="predicted"/>
<evidence type="ECO:0008006" key="4">
    <source>
        <dbReference type="Google" id="ProtNLM"/>
    </source>
</evidence>
<name>A0A1E5IWB2_SHECO</name>
<accession>A0A1E5IWB2</accession>